<dbReference type="PANTHER" id="PTHR45761:SF1">
    <property type="entry name" value="EXTENDED SYNAPTOTAGMIN-LIKE PROTEIN 2, ISOFORM C"/>
    <property type="match status" value="1"/>
</dbReference>
<keyword evidence="6" id="KW-0812">Transmembrane</keyword>
<dbReference type="Pfam" id="PF17047">
    <property type="entry name" value="SMP_LBD"/>
    <property type="match status" value="1"/>
</dbReference>
<dbReference type="GO" id="GO:0046872">
    <property type="term" value="F:metal ion binding"/>
    <property type="evidence" value="ECO:0007669"/>
    <property type="project" value="UniProtKB-KW"/>
</dbReference>
<sequence>MSSSTSQHIIIQSKTSYGYILLSYFFSLLRKSSIVGCIYLLGYYHWSATLLIPPILCSFLIDTLMEHADDRRNIRKIITTKTDKELILSCYKELPPWVFFPDVERAEWLNRMIHQIWPTVNNYTRIYFEEYLEPELKRNFRAYLPGEFKFDRIHLGFIPPKITGMKTYDSTDKEQIIIDMNILYGGDCDFQFNVGGMSAGIKDFQLEGTLRFIMKPFIPTMPLVGGIQVFFINSPEVDFCMGGVTTLLEIPGIKEKFRTIIVSTIESMAVLPNKLIFQLSEDNDTTTFLRAPDPIGVLRIHIIEARNLISQDINGKSDPYVCVELGAQKFRTQTISKTLDPTWDYWCEFIINEINGQRLKIYVWDEDITNDDFLGNTSVDISSFQSRGHVNTWFTLEQVSHGRIHIEFFWYFLSKEREDLKRILNDNFLLNISCSSAIVTVFIDSAINLPVRKDLPNSYVEIKLGVSIKATQTCFNTNDPIWREGFCLLVRNPYHDILELRIIDTKAKQDIGKLDYHLKDLLVVKNLQLNKQPFKLTRSGDNSEIFLSIHLKIMKINDVAVSQQYLFG</sequence>
<feature type="domain" description="SMP-LTD" evidence="16">
    <location>
        <begin position="102"/>
        <end position="280"/>
    </location>
</feature>
<dbReference type="InterPro" id="IPR051634">
    <property type="entry name" value="Extended_Synaptotagmin"/>
</dbReference>
<keyword evidence="14" id="KW-0472">Membrane</keyword>
<evidence type="ECO:0000313" key="18">
    <source>
        <dbReference type="Proteomes" id="UP001516400"/>
    </source>
</evidence>
<feature type="domain" description="C2" evidence="15">
    <location>
        <begin position="278"/>
        <end position="394"/>
    </location>
</feature>
<dbReference type="PROSITE" id="PS51847">
    <property type="entry name" value="SMP"/>
    <property type="match status" value="1"/>
</dbReference>
<evidence type="ECO:0000256" key="3">
    <source>
        <dbReference type="ARBA" id="ARBA00005867"/>
    </source>
</evidence>
<protein>
    <submittedName>
        <fullName evidence="17">Uncharacterized protein</fullName>
    </submittedName>
</protein>
<evidence type="ECO:0000256" key="13">
    <source>
        <dbReference type="ARBA" id="ARBA00023121"/>
    </source>
</evidence>
<name>A0ABD2MUC2_9CUCU</name>
<evidence type="ECO:0000256" key="2">
    <source>
        <dbReference type="ARBA" id="ARBA00004477"/>
    </source>
</evidence>
<dbReference type="InterPro" id="IPR000008">
    <property type="entry name" value="C2_dom"/>
</dbReference>
<keyword evidence="9" id="KW-0256">Endoplasmic reticulum</keyword>
<evidence type="ECO:0000313" key="17">
    <source>
        <dbReference type="EMBL" id="KAL3269794.1"/>
    </source>
</evidence>
<dbReference type="FunFam" id="2.60.40.150:FF:000025">
    <property type="entry name" value="Extended synaptotagmin 2"/>
    <property type="match status" value="1"/>
</dbReference>
<feature type="domain" description="C2" evidence="15">
    <location>
        <begin position="416"/>
        <end position="538"/>
    </location>
</feature>
<evidence type="ECO:0000256" key="7">
    <source>
        <dbReference type="ARBA" id="ARBA00022723"/>
    </source>
</evidence>
<dbReference type="InterPro" id="IPR031468">
    <property type="entry name" value="SMP_LBD"/>
</dbReference>
<dbReference type="GO" id="GO:0008289">
    <property type="term" value="F:lipid binding"/>
    <property type="evidence" value="ECO:0007669"/>
    <property type="project" value="UniProtKB-KW"/>
</dbReference>
<dbReference type="CDD" id="cd21670">
    <property type="entry name" value="SMP_ESyt"/>
    <property type="match status" value="1"/>
</dbReference>
<evidence type="ECO:0000259" key="16">
    <source>
        <dbReference type="PROSITE" id="PS51847"/>
    </source>
</evidence>
<keyword evidence="8" id="KW-0677">Repeat</keyword>
<dbReference type="PANTHER" id="PTHR45761">
    <property type="entry name" value="EXTENDED SYNAPTOTAGMIN-LIKE PROTEIN 2, ISOFORM C"/>
    <property type="match status" value="1"/>
</dbReference>
<keyword evidence="4" id="KW-0813">Transport</keyword>
<proteinExistence type="inferred from homology"/>
<evidence type="ECO:0000256" key="9">
    <source>
        <dbReference type="ARBA" id="ARBA00022824"/>
    </source>
</evidence>
<comment type="caution">
    <text evidence="17">The sequence shown here is derived from an EMBL/GenBank/DDBJ whole genome shotgun (WGS) entry which is preliminary data.</text>
</comment>
<keyword evidence="10" id="KW-0106">Calcium</keyword>
<dbReference type="GO" id="GO:0006869">
    <property type="term" value="P:lipid transport"/>
    <property type="evidence" value="ECO:0007669"/>
    <property type="project" value="UniProtKB-KW"/>
</dbReference>
<dbReference type="SUPFAM" id="SSF49562">
    <property type="entry name" value="C2 domain (Calcium/lipid-binding domain, CaLB)"/>
    <property type="match status" value="2"/>
</dbReference>
<evidence type="ECO:0000256" key="6">
    <source>
        <dbReference type="ARBA" id="ARBA00022692"/>
    </source>
</evidence>
<dbReference type="PROSITE" id="PS50004">
    <property type="entry name" value="C2"/>
    <property type="match status" value="2"/>
</dbReference>
<evidence type="ECO:0000259" key="15">
    <source>
        <dbReference type="PROSITE" id="PS50004"/>
    </source>
</evidence>
<dbReference type="EMBL" id="JABFTP020000021">
    <property type="protein sequence ID" value="KAL3269794.1"/>
    <property type="molecule type" value="Genomic_DNA"/>
</dbReference>
<keyword evidence="12" id="KW-0445">Lipid transport</keyword>
<keyword evidence="13" id="KW-0446">Lipid-binding</keyword>
<reference evidence="17 18" key="1">
    <citation type="journal article" date="2021" name="BMC Biol.">
        <title>Horizontally acquired antibacterial genes associated with adaptive radiation of ladybird beetles.</title>
        <authorList>
            <person name="Li H.S."/>
            <person name="Tang X.F."/>
            <person name="Huang Y.H."/>
            <person name="Xu Z.Y."/>
            <person name="Chen M.L."/>
            <person name="Du X.Y."/>
            <person name="Qiu B.Y."/>
            <person name="Chen P.T."/>
            <person name="Zhang W."/>
            <person name="Slipinski A."/>
            <person name="Escalona H.E."/>
            <person name="Waterhouse R.M."/>
            <person name="Zwick A."/>
            <person name="Pang H."/>
        </authorList>
    </citation>
    <scope>NUCLEOTIDE SEQUENCE [LARGE SCALE GENOMIC DNA]</scope>
    <source>
        <strain evidence="17">SYSU2018</strain>
    </source>
</reference>
<keyword evidence="11" id="KW-1133">Transmembrane helix</keyword>
<dbReference type="InterPro" id="IPR039010">
    <property type="entry name" value="Synaptotagmin_SMP"/>
</dbReference>
<accession>A0ABD2MUC2</accession>
<organism evidence="17 18">
    <name type="scientific">Cryptolaemus montrouzieri</name>
    <dbReference type="NCBI Taxonomy" id="559131"/>
    <lineage>
        <taxon>Eukaryota</taxon>
        <taxon>Metazoa</taxon>
        <taxon>Ecdysozoa</taxon>
        <taxon>Arthropoda</taxon>
        <taxon>Hexapoda</taxon>
        <taxon>Insecta</taxon>
        <taxon>Pterygota</taxon>
        <taxon>Neoptera</taxon>
        <taxon>Endopterygota</taxon>
        <taxon>Coleoptera</taxon>
        <taxon>Polyphaga</taxon>
        <taxon>Cucujiformia</taxon>
        <taxon>Coccinelloidea</taxon>
        <taxon>Coccinellidae</taxon>
        <taxon>Scymninae</taxon>
        <taxon>Scymnini</taxon>
        <taxon>Cryptolaemus</taxon>
    </lineage>
</organism>
<comment type="similarity">
    <text evidence="3">Belongs to the extended synaptotagmin family.</text>
</comment>
<evidence type="ECO:0000256" key="10">
    <source>
        <dbReference type="ARBA" id="ARBA00022837"/>
    </source>
</evidence>
<evidence type="ECO:0000256" key="14">
    <source>
        <dbReference type="ARBA" id="ARBA00023136"/>
    </source>
</evidence>
<dbReference type="Pfam" id="PF00168">
    <property type="entry name" value="C2"/>
    <property type="match status" value="2"/>
</dbReference>
<gene>
    <name evidence="17" type="ORF">HHI36_008853</name>
</gene>
<dbReference type="GO" id="GO:0005789">
    <property type="term" value="C:endoplasmic reticulum membrane"/>
    <property type="evidence" value="ECO:0007669"/>
    <property type="project" value="UniProtKB-SubCell"/>
</dbReference>
<evidence type="ECO:0000256" key="1">
    <source>
        <dbReference type="ARBA" id="ARBA00004202"/>
    </source>
</evidence>
<evidence type="ECO:0000256" key="11">
    <source>
        <dbReference type="ARBA" id="ARBA00022989"/>
    </source>
</evidence>
<dbReference type="Proteomes" id="UP001516400">
    <property type="component" value="Unassembled WGS sequence"/>
</dbReference>
<evidence type="ECO:0000256" key="4">
    <source>
        <dbReference type="ARBA" id="ARBA00022448"/>
    </source>
</evidence>
<dbReference type="InterPro" id="IPR035892">
    <property type="entry name" value="C2_domain_sf"/>
</dbReference>
<evidence type="ECO:0000256" key="8">
    <source>
        <dbReference type="ARBA" id="ARBA00022737"/>
    </source>
</evidence>
<dbReference type="SMART" id="SM00239">
    <property type="entry name" value="C2"/>
    <property type="match status" value="2"/>
</dbReference>
<keyword evidence="5" id="KW-1003">Cell membrane</keyword>
<evidence type="ECO:0000256" key="5">
    <source>
        <dbReference type="ARBA" id="ARBA00022475"/>
    </source>
</evidence>
<dbReference type="AlphaFoldDB" id="A0ABD2MUC2"/>
<dbReference type="Gene3D" id="2.60.40.150">
    <property type="entry name" value="C2 domain"/>
    <property type="match status" value="2"/>
</dbReference>
<keyword evidence="7" id="KW-0479">Metal-binding</keyword>
<dbReference type="GO" id="GO:0005886">
    <property type="term" value="C:plasma membrane"/>
    <property type="evidence" value="ECO:0007669"/>
    <property type="project" value="UniProtKB-SubCell"/>
</dbReference>
<keyword evidence="18" id="KW-1185">Reference proteome</keyword>
<evidence type="ECO:0000256" key="12">
    <source>
        <dbReference type="ARBA" id="ARBA00023055"/>
    </source>
</evidence>
<comment type="subcellular location">
    <subcellularLocation>
        <location evidence="1">Cell membrane</location>
        <topology evidence="1">Peripheral membrane protein</topology>
    </subcellularLocation>
    <subcellularLocation>
        <location evidence="2">Endoplasmic reticulum membrane</location>
        <topology evidence="2">Multi-pass membrane protein</topology>
    </subcellularLocation>
</comment>